<reference evidence="1" key="1">
    <citation type="submission" date="2021-06" db="EMBL/GenBank/DDBJ databases">
        <authorList>
            <person name="Kallberg Y."/>
            <person name="Tangrot J."/>
            <person name="Rosling A."/>
        </authorList>
    </citation>
    <scope>NUCLEOTIDE SEQUENCE</scope>
    <source>
        <strain evidence="1">UK204</strain>
    </source>
</reference>
<dbReference type="OrthoDB" id="2312616at2759"/>
<feature type="non-terminal residue" evidence="1">
    <location>
        <position position="102"/>
    </location>
</feature>
<protein>
    <submittedName>
        <fullName evidence="1">2124_t:CDS:1</fullName>
    </submittedName>
</protein>
<comment type="caution">
    <text evidence="1">The sequence shown here is derived from an EMBL/GenBank/DDBJ whole genome shotgun (WGS) entry which is preliminary data.</text>
</comment>
<gene>
    <name evidence="1" type="ORF">FCALED_LOCUS13301</name>
</gene>
<dbReference type="AlphaFoldDB" id="A0A9N9N1D8"/>
<dbReference type="EMBL" id="CAJVPQ010007515">
    <property type="protein sequence ID" value="CAG8697469.1"/>
    <property type="molecule type" value="Genomic_DNA"/>
</dbReference>
<dbReference type="Proteomes" id="UP000789570">
    <property type="component" value="Unassembled WGS sequence"/>
</dbReference>
<evidence type="ECO:0000313" key="1">
    <source>
        <dbReference type="EMBL" id="CAG8697469.1"/>
    </source>
</evidence>
<name>A0A9N9N1D8_9GLOM</name>
<accession>A0A9N9N1D8</accession>
<sequence length="102" mass="11687">FRIEFIQAMPGSAMIYFTNATIPLNASNIVLSNPQFTIIDSQENNLNTVVLNRITCFIVFETREYTISLGRQVVFMLKTQIQQCTIVGLASTTLRFHNRQIR</sequence>
<organism evidence="1 2">
    <name type="scientific">Funneliformis caledonium</name>
    <dbReference type="NCBI Taxonomy" id="1117310"/>
    <lineage>
        <taxon>Eukaryota</taxon>
        <taxon>Fungi</taxon>
        <taxon>Fungi incertae sedis</taxon>
        <taxon>Mucoromycota</taxon>
        <taxon>Glomeromycotina</taxon>
        <taxon>Glomeromycetes</taxon>
        <taxon>Glomerales</taxon>
        <taxon>Glomeraceae</taxon>
        <taxon>Funneliformis</taxon>
    </lineage>
</organism>
<proteinExistence type="predicted"/>
<keyword evidence="2" id="KW-1185">Reference proteome</keyword>
<evidence type="ECO:0000313" key="2">
    <source>
        <dbReference type="Proteomes" id="UP000789570"/>
    </source>
</evidence>